<name>A0A0L8JEZ7_STRVR</name>
<protein>
    <submittedName>
        <fullName evidence="2">Uncharacterized protein</fullName>
    </submittedName>
</protein>
<feature type="compositionally biased region" description="Low complexity" evidence="1">
    <location>
        <begin position="9"/>
        <end position="53"/>
    </location>
</feature>
<organism evidence="2 3">
    <name type="scientific">Streptomyces viridochromogenes</name>
    <dbReference type="NCBI Taxonomy" id="1938"/>
    <lineage>
        <taxon>Bacteria</taxon>
        <taxon>Bacillati</taxon>
        <taxon>Actinomycetota</taxon>
        <taxon>Actinomycetes</taxon>
        <taxon>Kitasatosporales</taxon>
        <taxon>Streptomycetaceae</taxon>
        <taxon>Streptomyces</taxon>
    </lineage>
</organism>
<comment type="caution">
    <text evidence="2">The sequence shown here is derived from an EMBL/GenBank/DDBJ whole genome shotgun (WGS) entry which is preliminary data.</text>
</comment>
<evidence type="ECO:0000313" key="3">
    <source>
        <dbReference type="Proteomes" id="UP000037023"/>
    </source>
</evidence>
<evidence type="ECO:0000256" key="1">
    <source>
        <dbReference type="SAM" id="MobiDB-lite"/>
    </source>
</evidence>
<reference evidence="2 3" key="1">
    <citation type="submission" date="2015-06" db="EMBL/GenBank/DDBJ databases">
        <authorList>
            <person name="Hoefler B.C."/>
            <person name="Straight P.D."/>
        </authorList>
    </citation>
    <scope>NUCLEOTIDE SEQUENCE [LARGE SCALE GENOMIC DNA]</scope>
    <source>
        <strain evidence="2 3">NRRL 3427</strain>
    </source>
</reference>
<dbReference type="AlphaFoldDB" id="A0A0L8JEZ7"/>
<dbReference type="PATRIC" id="fig|1938.6.peg.7007"/>
<proteinExistence type="predicted"/>
<gene>
    <name evidence="2" type="ORF">ADK34_32585</name>
</gene>
<sequence length="61" mass="5931">LPHTEARTAEALPVPDADAVAAPAATHARAAPAASRTEAAGRPPRAASGAAEARAADHEAA</sequence>
<accession>A0A0L8JEZ7</accession>
<evidence type="ECO:0000313" key="2">
    <source>
        <dbReference type="EMBL" id="KOG12104.1"/>
    </source>
</evidence>
<dbReference type="EMBL" id="LGUP01000383">
    <property type="protein sequence ID" value="KOG12104.1"/>
    <property type="molecule type" value="Genomic_DNA"/>
</dbReference>
<dbReference type="Proteomes" id="UP000037023">
    <property type="component" value="Unassembled WGS sequence"/>
</dbReference>
<feature type="non-terminal residue" evidence="2">
    <location>
        <position position="1"/>
    </location>
</feature>
<feature type="region of interest" description="Disordered" evidence="1">
    <location>
        <begin position="1"/>
        <end position="61"/>
    </location>
</feature>